<sequence length="144" mass="15772">MVDDTSLKTNVIDTSLPLDGASGGSGGSNPPPNPPNPPPTPPKLDHNSPFYLSSNDNPGNIISTVTFTGHNYNDWSKALRLSLIAPRKFGFIDRCVEKPITGSLLGDWQCVQAMLVQWILNTIDLSLRKTIPYSEEARQLWVVL</sequence>
<dbReference type="PANTHER" id="PTHR37610:SF101">
    <property type="entry name" value="(RAPE) HYPOTHETICAL PROTEIN"/>
    <property type="match status" value="1"/>
</dbReference>
<feature type="region of interest" description="Disordered" evidence="1">
    <location>
        <begin position="1"/>
        <end position="50"/>
    </location>
</feature>
<organism evidence="3 4">
    <name type="scientific">Lithospermum erythrorhizon</name>
    <name type="common">Purple gromwell</name>
    <name type="synonym">Lithospermum officinale var. erythrorhizon</name>
    <dbReference type="NCBI Taxonomy" id="34254"/>
    <lineage>
        <taxon>Eukaryota</taxon>
        <taxon>Viridiplantae</taxon>
        <taxon>Streptophyta</taxon>
        <taxon>Embryophyta</taxon>
        <taxon>Tracheophyta</taxon>
        <taxon>Spermatophyta</taxon>
        <taxon>Magnoliopsida</taxon>
        <taxon>eudicotyledons</taxon>
        <taxon>Gunneridae</taxon>
        <taxon>Pentapetalae</taxon>
        <taxon>asterids</taxon>
        <taxon>lamiids</taxon>
        <taxon>Boraginales</taxon>
        <taxon>Boraginaceae</taxon>
        <taxon>Boraginoideae</taxon>
        <taxon>Lithospermeae</taxon>
        <taxon>Lithospermum</taxon>
    </lineage>
</organism>
<comment type="caution">
    <text evidence="3">The sequence shown here is derived from an EMBL/GenBank/DDBJ whole genome shotgun (WGS) entry which is preliminary data.</text>
</comment>
<gene>
    <name evidence="3" type="ORF">LIER_27946</name>
</gene>
<evidence type="ECO:0000259" key="2">
    <source>
        <dbReference type="Pfam" id="PF14244"/>
    </source>
</evidence>
<dbReference type="Pfam" id="PF14244">
    <property type="entry name" value="Retrotran_gag_3"/>
    <property type="match status" value="1"/>
</dbReference>
<dbReference type="EMBL" id="BAABME010009133">
    <property type="protein sequence ID" value="GAA0174579.1"/>
    <property type="molecule type" value="Genomic_DNA"/>
</dbReference>
<dbReference type="Proteomes" id="UP001454036">
    <property type="component" value="Unassembled WGS sequence"/>
</dbReference>
<dbReference type="InterPro" id="IPR029472">
    <property type="entry name" value="Copia-like_N"/>
</dbReference>
<dbReference type="AlphaFoldDB" id="A0AAV3RFJ1"/>
<dbReference type="PANTHER" id="PTHR37610">
    <property type="entry name" value="CCHC-TYPE DOMAIN-CONTAINING PROTEIN"/>
    <property type="match status" value="1"/>
</dbReference>
<reference evidence="3 4" key="1">
    <citation type="submission" date="2024-01" db="EMBL/GenBank/DDBJ databases">
        <title>The complete chloroplast genome sequence of Lithospermum erythrorhizon: insights into the phylogenetic relationship among Boraginaceae species and the maternal lineages of purple gromwells.</title>
        <authorList>
            <person name="Okada T."/>
            <person name="Watanabe K."/>
        </authorList>
    </citation>
    <scope>NUCLEOTIDE SEQUENCE [LARGE SCALE GENOMIC DNA]</scope>
</reference>
<evidence type="ECO:0000313" key="4">
    <source>
        <dbReference type="Proteomes" id="UP001454036"/>
    </source>
</evidence>
<proteinExistence type="predicted"/>
<protein>
    <recommendedName>
        <fullName evidence="2">Retrotransposon Copia-like N-terminal domain-containing protein</fullName>
    </recommendedName>
</protein>
<evidence type="ECO:0000313" key="3">
    <source>
        <dbReference type="EMBL" id="GAA0174579.1"/>
    </source>
</evidence>
<feature type="domain" description="Retrotransposon Copia-like N-terminal" evidence="2">
    <location>
        <begin position="54"/>
        <end position="99"/>
    </location>
</feature>
<name>A0AAV3RFJ1_LITER</name>
<evidence type="ECO:0000256" key="1">
    <source>
        <dbReference type="SAM" id="MobiDB-lite"/>
    </source>
</evidence>
<keyword evidence="4" id="KW-1185">Reference proteome</keyword>
<feature type="compositionally biased region" description="Pro residues" evidence="1">
    <location>
        <begin position="29"/>
        <end position="42"/>
    </location>
</feature>
<accession>A0AAV3RFJ1</accession>